<proteinExistence type="predicted"/>
<dbReference type="AlphaFoldDB" id="A0A0W0VA25"/>
<protein>
    <submittedName>
        <fullName evidence="2">Uncharacterized protein</fullName>
    </submittedName>
</protein>
<reference evidence="2 3" key="1">
    <citation type="submission" date="2015-11" db="EMBL/GenBank/DDBJ databases">
        <title>Genomic analysis of 38 Legionella species identifies large and diverse effector repertoires.</title>
        <authorList>
            <person name="Burstein D."/>
            <person name="Amaro F."/>
            <person name="Zusman T."/>
            <person name="Lifshitz Z."/>
            <person name="Cohen O."/>
            <person name="Gilbert J.A."/>
            <person name="Pupko T."/>
            <person name="Shuman H.A."/>
            <person name="Segal G."/>
        </authorList>
    </citation>
    <scope>NUCLEOTIDE SEQUENCE [LARGE SCALE GENOMIC DNA]</scope>
    <source>
        <strain evidence="2 3">BL-540</strain>
    </source>
</reference>
<accession>A0A0W0VA25</accession>
<feature type="transmembrane region" description="Helical" evidence="1">
    <location>
        <begin position="33"/>
        <end position="52"/>
    </location>
</feature>
<dbReference type="PATRIC" id="fig|456.5.peg.1088"/>
<organism evidence="2 3">
    <name type="scientific">Legionella jordanis</name>
    <dbReference type="NCBI Taxonomy" id="456"/>
    <lineage>
        <taxon>Bacteria</taxon>
        <taxon>Pseudomonadati</taxon>
        <taxon>Pseudomonadota</taxon>
        <taxon>Gammaproteobacteria</taxon>
        <taxon>Legionellales</taxon>
        <taxon>Legionellaceae</taxon>
        <taxon>Legionella</taxon>
    </lineage>
</organism>
<keyword evidence="1" id="KW-0472">Membrane</keyword>
<evidence type="ECO:0000313" key="3">
    <source>
        <dbReference type="Proteomes" id="UP000055035"/>
    </source>
</evidence>
<feature type="transmembrane region" description="Helical" evidence="1">
    <location>
        <begin position="7"/>
        <end position="27"/>
    </location>
</feature>
<dbReference type="RefSeq" id="WP_058470549.1">
    <property type="nucleotide sequence ID" value="NZ_CAAAIC010000002.1"/>
</dbReference>
<evidence type="ECO:0000313" key="2">
    <source>
        <dbReference type="EMBL" id="KTD16717.1"/>
    </source>
</evidence>
<dbReference type="Proteomes" id="UP000055035">
    <property type="component" value="Unassembled WGS sequence"/>
</dbReference>
<name>A0A0W0VA25_9GAMM</name>
<keyword evidence="3" id="KW-1185">Reference proteome</keyword>
<evidence type="ECO:0000256" key="1">
    <source>
        <dbReference type="SAM" id="Phobius"/>
    </source>
</evidence>
<sequence length="69" mass="7825">MNRLTALLLTLFAQGIFLGILFVAFLLDPLLGLWATAFNVLIVSSFLFYQFFRKNPFKNCCMSDLNQGS</sequence>
<keyword evidence="1" id="KW-1133">Transmembrane helix</keyword>
<comment type="caution">
    <text evidence="2">The sequence shown here is derived from an EMBL/GenBank/DDBJ whole genome shotgun (WGS) entry which is preliminary data.</text>
</comment>
<keyword evidence="1" id="KW-0812">Transmembrane</keyword>
<dbReference type="EMBL" id="LNYJ01000011">
    <property type="protein sequence ID" value="KTD16717.1"/>
    <property type="molecule type" value="Genomic_DNA"/>
</dbReference>
<gene>
    <name evidence="2" type="ORF">Ljor_1023</name>
</gene>